<reference evidence="3 4" key="1">
    <citation type="submission" date="2020-08" db="EMBL/GenBank/DDBJ databases">
        <title>Paraeoetvoesia sp. YC-7-48 draft genome sequence.</title>
        <authorList>
            <person name="Yao L."/>
        </authorList>
    </citation>
    <scope>NUCLEOTIDE SEQUENCE [LARGE SCALE GENOMIC DNA]</scope>
    <source>
        <strain evidence="4">YC-7-48</strain>
    </source>
</reference>
<accession>A0A842HSR3</accession>
<proteinExistence type="inferred from homology"/>
<dbReference type="Gene3D" id="3.40.1350.10">
    <property type="match status" value="1"/>
</dbReference>
<dbReference type="Proteomes" id="UP000545386">
    <property type="component" value="Unassembled WGS sequence"/>
</dbReference>
<dbReference type="RefSeq" id="WP_185780360.1">
    <property type="nucleotide sequence ID" value="NZ_JACJUU010000011.1"/>
</dbReference>
<dbReference type="GO" id="GO:0003676">
    <property type="term" value="F:nucleic acid binding"/>
    <property type="evidence" value="ECO:0007669"/>
    <property type="project" value="InterPro"/>
</dbReference>
<name>A0A842HSR3_9BURK</name>
<organism evidence="3 4">
    <name type="scientific">Pusillimonas minor</name>
    <dbReference type="NCBI Taxonomy" id="2697024"/>
    <lineage>
        <taxon>Bacteria</taxon>
        <taxon>Pseudomonadati</taxon>
        <taxon>Pseudomonadota</taxon>
        <taxon>Betaproteobacteria</taxon>
        <taxon>Burkholderiales</taxon>
        <taxon>Alcaligenaceae</taxon>
        <taxon>Pusillimonas</taxon>
    </lineage>
</organism>
<dbReference type="InterPro" id="IPR011856">
    <property type="entry name" value="tRNA_endonuc-like_dom_sf"/>
</dbReference>
<dbReference type="EMBL" id="JACJUU010000011">
    <property type="protein sequence ID" value="MBC2770688.1"/>
    <property type="molecule type" value="Genomic_DNA"/>
</dbReference>
<dbReference type="CDD" id="cd20736">
    <property type="entry name" value="PoNe_Nuclease"/>
    <property type="match status" value="1"/>
</dbReference>
<comment type="caution">
    <text evidence="3">The sequence shown here is derived from an EMBL/GenBank/DDBJ whole genome shotgun (WGS) entry which is preliminary data.</text>
</comment>
<dbReference type="NCBIfam" id="NF009150">
    <property type="entry name" value="PRK12497.1-3"/>
    <property type="match status" value="1"/>
</dbReference>
<evidence type="ECO:0000313" key="3">
    <source>
        <dbReference type="EMBL" id="MBC2770688.1"/>
    </source>
</evidence>
<comment type="similarity">
    <text evidence="1 2">Belongs to the UPF0102 family.</text>
</comment>
<dbReference type="NCBIfam" id="TIGR00252">
    <property type="entry name" value="YraN family protein"/>
    <property type="match status" value="1"/>
</dbReference>
<gene>
    <name evidence="3" type="ORF">GTU67_12295</name>
</gene>
<dbReference type="AlphaFoldDB" id="A0A842HSR3"/>
<dbReference type="PANTHER" id="PTHR34039">
    <property type="entry name" value="UPF0102 PROTEIN YRAN"/>
    <property type="match status" value="1"/>
</dbReference>
<evidence type="ECO:0000313" key="4">
    <source>
        <dbReference type="Proteomes" id="UP000545386"/>
    </source>
</evidence>
<dbReference type="InterPro" id="IPR011335">
    <property type="entry name" value="Restrct_endonuc-II-like"/>
</dbReference>
<dbReference type="HAMAP" id="MF_00048">
    <property type="entry name" value="UPF0102"/>
    <property type="match status" value="1"/>
</dbReference>
<protein>
    <recommendedName>
        <fullName evidence="2">UPF0102 protein GTU67_12295</fullName>
    </recommendedName>
</protein>
<dbReference type="InterPro" id="IPR003509">
    <property type="entry name" value="UPF0102_YraN-like"/>
</dbReference>
<dbReference type="PANTHER" id="PTHR34039:SF1">
    <property type="entry name" value="UPF0102 PROTEIN YRAN"/>
    <property type="match status" value="1"/>
</dbReference>
<evidence type="ECO:0000256" key="1">
    <source>
        <dbReference type="ARBA" id="ARBA00006738"/>
    </source>
</evidence>
<keyword evidence="4" id="KW-1185">Reference proteome</keyword>
<sequence>MPEHDNLAFELARMAQNKAIRRRRAAPRAAPTHQPETTYGSPTQRIGFEAEQQACEFLAQRGLNVVDKNLRCKAGEIDVVAIDREQLVFIEVKLRTGQGFGGPAASVNRDKQDKLRRTALFFLPRLAQAHFRGVVPPCRFDVITIDNAGLTWIPNAFDT</sequence>
<dbReference type="SUPFAM" id="SSF52980">
    <property type="entry name" value="Restriction endonuclease-like"/>
    <property type="match status" value="1"/>
</dbReference>
<evidence type="ECO:0000256" key="2">
    <source>
        <dbReference type="HAMAP-Rule" id="MF_00048"/>
    </source>
</evidence>
<dbReference type="Pfam" id="PF02021">
    <property type="entry name" value="UPF0102"/>
    <property type="match status" value="1"/>
</dbReference>